<gene>
    <name evidence="2" type="ORF">PENTCL1PPCAC_21136</name>
</gene>
<dbReference type="Proteomes" id="UP001432027">
    <property type="component" value="Unassembled WGS sequence"/>
</dbReference>
<protein>
    <submittedName>
        <fullName evidence="2">Uncharacterized protein</fullName>
    </submittedName>
</protein>
<organism evidence="2 3">
    <name type="scientific">Pristionchus entomophagus</name>
    <dbReference type="NCBI Taxonomy" id="358040"/>
    <lineage>
        <taxon>Eukaryota</taxon>
        <taxon>Metazoa</taxon>
        <taxon>Ecdysozoa</taxon>
        <taxon>Nematoda</taxon>
        <taxon>Chromadorea</taxon>
        <taxon>Rhabditida</taxon>
        <taxon>Rhabditina</taxon>
        <taxon>Diplogasteromorpha</taxon>
        <taxon>Diplogasteroidea</taxon>
        <taxon>Neodiplogasteridae</taxon>
        <taxon>Pristionchus</taxon>
    </lineage>
</organism>
<feature type="non-terminal residue" evidence="2">
    <location>
        <position position="1"/>
    </location>
</feature>
<sequence length="69" mass="7752">LDCFYGCLNRGYESSYCSRQCKCPGYGCPYKKRSSEDEKVSAQNDPPLPWQMNGPGKRSAEEGDCLEDC</sequence>
<evidence type="ECO:0000313" key="2">
    <source>
        <dbReference type="EMBL" id="GMS98961.1"/>
    </source>
</evidence>
<comment type="caution">
    <text evidence="2">The sequence shown here is derived from an EMBL/GenBank/DDBJ whole genome shotgun (WGS) entry which is preliminary data.</text>
</comment>
<dbReference type="EMBL" id="BTSX01000005">
    <property type="protein sequence ID" value="GMS98961.1"/>
    <property type="molecule type" value="Genomic_DNA"/>
</dbReference>
<accession>A0AAV5TXK1</accession>
<keyword evidence="3" id="KW-1185">Reference proteome</keyword>
<reference evidence="2" key="1">
    <citation type="submission" date="2023-10" db="EMBL/GenBank/DDBJ databases">
        <title>Genome assembly of Pristionchus species.</title>
        <authorList>
            <person name="Yoshida K."/>
            <person name="Sommer R.J."/>
        </authorList>
    </citation>
    <scope>NUCLEOTIDE SEQUENCE</scope>
    <source>
        <strain evidence="2">RS0144</strain>
    </source>
</reference>
<evidence type="ECO:0000313" key="3">
    <source>
        <dbReference type="Proteomes" id="UP001432027"/>
    </source>
</evidence>
<proteinExistence type="predicted"/>
<dbReference type="AlphaFoldDB" id="A0AAV5TXK1"/>
<feature type="non-terminal residue" evidence="2">
    <location>
        <position position="69"/>
    </location>
</feature>
<name>A0AAV5TXK1_9BILA</name>
<feature type="region of interest" description="Disordered" evidence="1">
    <location>
        <begin position="38"/>
        <end position="69"/>
    </location>
</feature>
<evidence type="ECO:0000256" key="1">
    <source>
        <dbReference type="SAM" id="MobiDB-lite"/>
    </source>
</evidence>